<dbReference type="Pfam" id="PF06808">
    <property type="entry name" value="DctM"/>
    <property type="match status" value="1"/>
</dbReference>
<evidence type="ECO:0000256" key="6">
    <source>
        <dbReference type="ARBA" id="ARBA00023136"/>
    </source>
</evidence>
<protein>
    <recommendedName>
        <fullName evidence="7">TRAP transporter large permease protein</fullName>
    </recommendedName>
</protein>
<sequence length="420" mass="44783">MTYALLLTLAVLVMLILRQNFIVILMLLGGAVQLLYSDGELVFMAEDFWAALDREALLSIPVFLLCGSIMSRGAIAERLVAVLKALTGSLSGGLGVATILSCAFFAAISGSSMVTLLAVGSVLYPALREQGYSTSYSLGALSSAGTLGVVIPPSIPMIIYGLVTETSITDMFLAGVIPGLLLTIALAIYSAWANKTMPRTGFDVGAVGGAIANGIWSLLMPVILLGGIYSGYFTATESAAIALAYALVVELFIYKELTLAQLWEAVIHTTQMLGGLLPILAIAATLNMVLTTEQVPSQLAEWLSSHVEEKWMFLIGLNILLLMVGFFMEIISALLIMAPILLPVATIYGINPVHLGVIMIINLEIGLLTPPVGINLVVASQAFKESFWTVTRSVIPFVLIMLCVLLLVTFLPELSLFFVS</sequence>
<evidence type="ECO:0000313" key="9">
    <source>
        <dbReference type="EMBL" id="SFK62548.1"/>
    </source>
</evidence>
<evidence type="ECO:0000313" key="10">
    <source>
        <dbReference type="Proteomes" id="UP000199598"/>
    </source>
</evidence>
<feature type="transmembrane region" description="Helical" evidence="7">
    <location>
        <begin position="136"/>
        <end position="159"/>
    </location>
</feature>
<feature type="transmembrane region" description="Helical" evidence="7">
    <location>
        <begin position="311"/>
        <end position="341"/>
    </location>
</feature>
<feature type="domain" description="TRAP C4-dicarboxylate transport system permease DctM subunit" evidence="8">
    <location>
        <begin position="5"/>
        <end position="414"/>
    </location>
</feature>
<feature type="transmembrane region" description="Helical" evidence="7">
    <location>
        <begin position="394"/>
        <end position="419"/>
    </location>
</feature>
<gene>
    <name evidence="9" type="ORF">SAMN04488518_10766</name>
</gene>
<comment type="subcellular location">
    <subcellularLocation>
        <location evidence="1 7">Cell inner membrane</location>
        <topology evidence="1 7">Multi-pass membrane protein</topology>
    </subcellularLocation>
</comment>
<keyword evidence="7" id="KW-0813">Transport</keyword>
<name>A0A1I4B129_9HYPH</name>
<keyword evidence="10" id="KW-1185">Reference proteome</keyword>
<comment type="similarity">
    <text evidence="7">Belongs to the TRAP transporter large permease family.</text>
</comment>
<organism evidence="9 10">
    <name type="scientific">Pseudovibrio ascidiaceicola</name>
    <dbReference type="NCBI Taxonomy" id="285279"/>
    <lineage>
        <taxon>Bacteria</taxon>
        <taxon>Pseudomonadati</taxon>
        <taxon>Pseudomonadota</taxon>
        <taxon>Alphaproteobacteria</taxon>
        <taxon>Hyphomicrobiales</taxon>
        <taxon>Stappiaceae</taxon>
        <taxon>Pseudovibrio</taxon>
    </lineage>
</organism>
<proteinExistence type="inferred from homology"/>
<comment type="subunit">
    <text evidence="7">The complex comprises the extracytoplasmic solute receptor protein and the two transmembrane proteins.</text>
</comment>
<keyword evidence="5 7" id="KW-1133">Transmembrane helix</keyword>
<keyword evidence="4 7" id="KW-0812">Transmembrane</keyword>
<feature type="transmembrane region" description="Helical" evidence="7">
    <location>
        <begin position="95"/>
        <end position="124"/>
    </location>
</feature>
<feature type="transmembrane region" description="Helical" evidence="7">
    <location>
        <begin position="273"/>
        <end position="291"/>
    </location>
</feature>
<dbReference type="InterPro" id="IPR004681">
    <property type="entry name" value="TRAP_DctM"/>
</dbReference>
<dbReference type="InterPro" id="IPR010656">
    <property type="entry name" value="DctM"/>
</dbReference>
<accession>A0A1I4B129</accession>
<dbReference type="Proteomes" id="UP000199598">
    <property type="component" value="Unassembled WGS sequence"/>
</dbReference>
<feature type="transmembrane region" description="Helical" evidence="7">
    <location>
        <begin position="204"/>
        <end position="226"/>
    </location>
</feature>
<evidence type="ECO:0000256" key="1">
    <source>
        <dbReference type="ARBA" id="ARBA00004429"/>
    </source>
</evidence>
<comment type="caution">
    <text evidence="9">The sequence shown here is derived from an EMBL/GenBank/DDBJ whole genome shotgun (WGS) entry which is preliminary data.</text>
</comment>
<evidence type="ECO:0000256" key="7">
    <source>
        <dbReference type="RuleBase" id="RU369079"/>
    </source>
</evidence>
<dbReference type="PANTHER" id="PTHR33362">
    <property type="entry name" value="SIALIC ACID TRAP TRANSPORTER PERMEASE PROTEIN SIAT-RELATED"/>
    <property type="match status" value="1"/>
</dbReference>
<keyword evidence="6 7" id="KW-0472">Membrane</keyword>
<feature type="transmembrane region" description="Helical" evidence="7">
    <location>
        <begin position="6"/>
        <end position="36"/>
    </location>
</feature>
<evidence type="ECO:0000256" key="5">
    <source>
        <dbReference type="ARBA" id="ARBA00022989"/>
    </source>
</evidence>
<comment type="caution">
    <text evidence="7">Lacks conserved residue(s) required for the propagation of feature annotation.</text>
</comment>
<feature type="transmembrane region" description="Helical" evidence="7">
    <location>
        <begin position="171"/>
        <end position="192"/>
    </location>
</feature>
<keyword evidence="3 7" id="KW-0997">Cell inner membrane</keyword>
<dbReference type="EMBL" id="FOSK01000007">
    <property type="protein sequence ID" value="SFK62548.1"/>
    <property type="molecule type" value="Genomic_DNA"/>
</dbReference>
<feature type="transmembrane region" description="Helical" evidence="7">
    <location>
        <begin position="232"/>
        <end position="253"/>
    </location>
</feature>
<evidence type="ECO:0000256" key="4">
    <source>
        <dbReference type="ARBA" id="ARBA00022692"/>
    </source>
</evidence>
<evidence type="ECO:0000256" key="3">
    <source>
        <dbReference type="ARBA" id="ARBA00022519"/>
    </source>
</evidence>
<dbReference type="PIRSF" id="PIRSF006066">
    <property type="entry name" value="HI0050"/>
    <property type="match status" value="1"/>
</dbReference>
<evidence type="ECO:0000259" key="8">
    <source>
        <dbReference type="Pfam" id="PF06808"/>
    </source>
</evidence>
<comment type="function">
    <text evidence="7">Part of the tripartite ATP-independent periplasmic (TRAP) transport system.</text>
</comment>
<reference evidence="9 10" key="1">
    <citation type="submission" date="2016-10" db="EMBL/GenBank/DDBJ databases">
        <authorList>
            <person name="Varghese N."/>
            <person name="Submissions S."/>
        </authorList>
    </citation>
    <scope>NUCLEOTIDE SEQUENCE [LARGE SCALE GENOMIC DNA]</scope>
    <source>
        <strain evidence="9 10">DSM 16392</strain>
    </source>
</reference>
<dbReference type="RefSeq" id="WP_093520374.1">
    <property type="nucleotide sequence ID" value="NZ_FOSK01000007.1"/>
</dbReference>
<dbReference type="PANTHER" id="PTHR33362:SF5">
    <property type="entry name" value="C4-DICARBOXYLATE TRAP TRANSPORTER LARGE PERMEASE PROTEIN DCTM"/>
    <property type="match status" value="1"/>
</dbReference>
<evidence type="ECO:0000256" key="2">
    <source>
        <dbReference type="ARBA" id="ARBA00022475"/>
    </source>
</evidence>
<dbReference type="NCBIfam" id="TIGR00786">
    <property type="entry name" value="dctM"/>
    <property type="match status" value="1"/>
</dbReference>
<keyword evidence="2" id="KW-1003">Cell membrane</keyword>